<dbReference type="Proteomes" id="UP001165367">
    <property type="component" value="Unassembled WGS sequence"/>
</dbReference>
<dbReference type="RefSeq" id="WP_237873453.1">
    <property type="nucleotide sequence ID" value="NZ_JAKLTR010000009.1"/>
</dbReference>
<protein>
    <submittedName>
        <fullName evidence="1">Porin</fullName>
    </submittedName>
</protein>
<organism evidence="1 2">
    <name type="scientific">Terrimonas ginsenosidimutans</name>
    <dbReference type="NCBI Taxonomy" id="2908004"/>
    <lineage>
        <taxon>Bacteria</taxon>
        <taxon>Pseudomonadati</taxon>
        <taxon>Bacteroidota</taxon>
        <taxon>Chitinophagia</taxon>
        <taxon>Chitinophagales</taxon>
        <taxon>Chitinophagaceae</taxon>
        <taxon>Terrimonas</taxon>
    </lineage>
</organism>
<keyword evidence="2" id="KW-1185">Reference proteome</keyword>
<dbReference type="Pfam" id="PF14121">
    <property type="entry name" value="Porin_10"/>
    <property type="match status" value="1"/>
</dbReference>
<proteinExistence type="predicted"/>
<name>A0ABS9KTA1_9BACT</name>
<evidence type="ECO:0000313" key="2">
    <source>
        <dbReference type="Proteomes" id="UP001165367"/>
    </source>
</evidence>
<gene>
    <name evidence="1" type="ORF">LZZ85_14775</name>
</gene>
<accession>A0ABS9KTA1</accession>
<evidence type="ECO:0000313" key="1">
    <source>
        <dbReference type="EMBL" id="MCG2615562.1"/>
    </source>
</evidence>
<dbReference type="InterPro" id="IPR025631">
    <property type="entry name" value="Porin_10"/>
</dbReference>
<sequence>MFKLKLNPTYLLLAALLFISLPSFSQRDILRQGGSRIRQMGNSFSGSGGGQDSLKRRDKNEDSITIRYRYLDSTRNYMLDSSVDDFSRRFPNPPTHITLGNTGTAARNLLFKPSFKPGFDPGMHAFDIYRWSVDRVRFFNTTRPYSELNYVLSSQSEQMIELMHTQNIKPNWNFHFMYRLINATGFFRNQKSNHNNYLLTSWYQSVNKRYNNYFIILANSLQSGENGGIRDSLALQDPLFKDRFRIETRLGGSESLSPNFFNTDVGTGNRYRDLTFLLRQQYDLGKKDSLVTDSSVIPLFYPRLRFEYTAQFTTRNYEFRDYLGDSTYYDSAYHVVFENPVDTFQIKDSWREIINDFSVYQFPDAKNLQQFVKVGASVQNLSLKNTKGNANFYNVLGHAEYRNRTRNQQWIIEANGSLYFVGTNSGDYHAYGSLQRFIGRKNAYAQIGFENVNRTPSFYFDPRSAFYITQQPQQDFKKENTIHLFGAMYQPFLQLRLAADYYVMTNYTYVKNMSELAQEGTLFNMLQISAQKTINLGRWWKWHADIYYQQRIGNAEVNVPTLYTRNRIGYEGKLGLKNLNIAFGAEVRYHTNYKGDGYSPLLGKFYYQDNDEVKLQMPHIAGYVHFRIKGFKFYFRAENLNTAQLSSTEGFGFTRNNAEVPGYPYPGLLMRFGIFWSFVN</sequence>
<reference evidence="1" key="1">
    <citation type="submission" date="2022-01" db="EMBL/GenBank/DDBJ databases">
        <authorList>
            <person name="Jo J.-H."/>
            <person name="Im W.-T."/>
        </authorList>
    </citation>
    <scope>NUCLEOTIDE SEQUENCE</scope>
    <source>
        <strain evidence="1">NA20</strain>
    </source>
</reference>
<dbReference type="EMBL" id="JAKLTR010000009">
    <property type="protein sequence ID" value="MCG2615562.1"/>
    <property type="molecule type" value="Genomic_DNA"/>
</dbReference>
<comment type="caution">
    <text evidence="1">The sequence shown here is derived from an EMBL/GenBank/DDBJ whole genome shotgun (WGS) entry which is preliminary data.</text>
</comment>